<protein>
    <recommendedName>
        <fullName evidence="3">DUF559 domain-containing protein</fullName>
    </recommendedName>
</protein>
<dbReference type="RefSeq" id="WP_124845033.1">
    <property type="nucleotide sequence ID" value="NZ_RQZG01000011.1"/>
</dbReference>
<reference evidence="1 2" key="1">
    <citation type="submission" date="2018-11" db="EMBL/GenBank/DDBJ databases">
        <title>Genomes From Bacteria Associated with the Canine Oral Cavity: a Test Case for Automated Genome-Based Taxonomic Assignment.</title>
        <authorList>
            <person name="Coil D.A."/>
            <person name="Jospin G."/>
            <person name="Darling A.E."/>
            <person name="Wallis C."/>
            <person name="Davis I.J."/>
            <person name="Harris S."/>
            <person name="Eisen J.A."/>
            <person name="Holcombe L.J."/>
            <person name="O'Flynn C."/>
        </authorList>
    </citation>
    <scope>NUCLEOTIDE SEQUENCE [LARGE SCALE GENOMIC DNA]</scope>
    <source>
        <strain evidence="1 2">OH887_COT-365</strain>
    </source>
</reference>
<evidence type="ECO:0000313" key="2">
    <source>
        <dbReference type="Proteomes" id="UP000280819"/>
    </source>
</evidence>
<proteinExistence type="predicted"/>
<gene>
    <name evidence="1" type="ORF">EII34_10080</name>
</gene>
<dbReference type="Proteomes" id="UP000280819">
    <property type="component" value="Unassembled WGS sequence"/>
</dbReference>
<name>A0A3P1T7J1_9ACTN</name>
<dbReference type="SUPFAM" id="SSF52980">
    <property type="entry name" value="Restriction endonuclease-like"/>
    <property type="match status" value="1"/>
</dbReference>
<organism evidence="1 2">
    <name type="scientific">Arachnia propionica</name>
    <dbReference type="NCBI Taxonomy" id="1750"/>
    <lineage>
        <taxon>Bacteria</taxon>
        <taxon>Bacillati</taxon>
        <taxon>Actinomycetota</taxon>
        <taxon>Actinomycetes</taxon>
        <taxon>Propionibacteriales</taxon>
        <taxon>Propionibacteriaceae</taxon>
        <taxon>Arachnia</taxon>
    </lineage>
</organism>
<evidence type="ECO:0000313" key="1">
    <source>
        <dbReference type="EMBL" id="RRD04403.1"/>
    </source>
</evidence>
<accession>A0A3P1T7J1</accession>
<dbReference type="AlphaFoldDB" id="A0A3P1T7J1"/>
<dbReference type="EMBL" id="RQZG01000011">
    <property type="protein sequence ID" value="RRD04403.1"/>
    <property type="molecule type" value="Genomic_DNA"/>
</dbReference>
<dbReference type="OrthoDB" id="4310518at2"/>
<sequence length="275" mass="30966">MKSPLSDLPLIVRRDHPDLRGHIDRLVRSEELVSVLRGVLRWRGVEPTLELLAAAVCAWNPRAVILGASAAALTWWPGLRPTRIDAAIRPPRSVPTWLRCTELSVPPTLVWERAGLRLACPELSVLGMVEHQDASAICEAYRRRATTWAHLTEAMSLLPNRAGNQLRRRLVAISRDNPWSPLEMEAHQQLRGAGVKGWCANHRVVLAGHTHFLDIAFPDHLLAIELDGWETHSSRDSFISDRVRQNRLATAGWAVLRYTSATLHQLVPEVRKLLR</sequence>
<evidence type="ECO:0008006" key="3">
    <source>
        <dbReference type="Google" id="ProtNLM"/>
    </source>
</evidence>
<dbReference type="Gene3D" id="3.40.960.10">
    <property type="entry name" value="VSR Endonuclease"/>
    <property type="match status" value="1"/>
</dbReference>
<comment type="caution">
    <text evidence="1">The sequence shown here is derived from an EMBL/GenBank/DDBJ whole genome shotgun (WGS) entry which is preliminary data.</text>
</comment>
<dbReference type="InterPro" id="IPR011335">
    <property type="entry name" value="Restrct_endonuc-II-like"/>
</dbReference>